<gene>
    <name evidence="1" type="ordered locus">AM1_4551</name>
</gene>
<reference evidence="1 2" key="1">
    <citation type="journal article" date="2008" name="Proc. Natl. Acad. Sci. U.S.A.">
        <title>Niche adaptation and genome expansion in the chlorophyll d-producing cyanobacterium Acaryochloris marina.</title>
        <authorList>
            <person name="Swingley W.D."/>
            <person name="Chen M."/>
            <person name="Cheung P.C."/>
            <person name="Conrad A.L."/>
            <person name="Dejesa L.C."/>
            <person name="Hao J."/>
            <person name="Honchak B.M."/>
            <person name="Karbach L.E."/>
            <person name="Kurdoglu A."/>
            <person name="Lahiri S."/>
            <person name="Mastrian S.D."/>
            <person name="Miyashita H."/>
            <person name="Page L."/>
            <person name="Ramakrishna P."/>
            <person name="Satoh S."/>
            <person name="Sattley W.M."/>
            <person name="Shimada Y."/>
            <person name="Taylor H.L."/>
            <person name="Tomo T."/>
            <person name="Tsuchiya T."/>
            <person name="Wang Z.T."/>
            <person name="Raymond J."/>
            <person name="Mimuro M."/>
            <person name="Blankenship R.E."/>
            <person name="Touchman J.W."/>
        </authorList>
    </citation>
    <scope>NUCLEOTIDE SEQUENCE [LARGE SCALE GENOMIC DNA]</scope>
    <source>
        <strain evidence="2">MBIC 11017</strain>
    </source>
</reference>
<accession>B0BZ82</accession>
<sequence length="55" mass="6044">MPSLIRRVITPVNLFADADTSVVSVYRAMSTGHNSQTEGIAEVMFHAYFLQDAAN</sequence>
<evidence type="ECO:0000313" key="2">
    <source>
        <dbReference type="Proteomes" id="UP000000268"/>
    </source>
</evidence>
<dbReference type="HOGENOM" id="CLU_3021198_0_0_3"/>
<dbReference type="EMBL" id="CP000828">
    <property type="protein sequence ID" value="ABW29526.1"/>
    <property type="molecule type" value="Genomic_DNA"/>
</dbReference>
<name>B0BZ82_ACAM1</name>
<organism evidence="1 2">
    <name type="scientific">Acaryochloris marina (strain MBIC 11017)</name>
    <dbReference type="NCBI Taxonomy" id="329726"/>
    <lineage>
        <taxon>Bacteria</taxon>
        <taxon>Bacillati</taxon>
        <taxon>Cyanobacteriota</taxon>
        <taxon>Cyanophyceae</taxon>
        <taxon>Acaryochloridales</taxon>
        <taxon>Acaryochloridaceae</taxon>
        <taxon>Acaryochloris</taxon>
    </lineage>
</organism>
<dbReference type="RefSeq" id="WP_012164836.1">
    <property type="nucleotide sequence ID" value="NC_009925.1"/>
</dbReference>
<proteinExistence type="predicted"/>
<dbReference type="STRING" id="329726.AM1_4551"/>
<evidence type="ECO:0000313" key="1">
    <source>
        <dbReference type="EMBL" id="ABW29526.1"/>
    </source>
</evidence>
<protein>
    <submittedName>
        <fullName evidence="1">Uncharacterized protein</fullName>
    </submittedName>
</protein>
<keyword evidence="2" id="KW-1185">Reference proteome</keyword>
<dbReference type="AlphaFoldDB" id="B0BZ82"/>
<dbReference type="KEGG" id="amr:AM1_4551"/>
<dbReference type="Proteomes" id="UP000000268">
    <property type="component" value="Chromosome"/>
</dbReference>